<evidence type="ECO:0000313" key="1">
    <source>
        <dbReference type="EMBL" id="ADY15488.1"/>
    </source>
</evidence>
<protein>
    <submittedName>
        <fullName evidence="1">Uncharacterized protein</fullName>
    </submittedName>
</protein>
<proteinExistence type="predicted"/>
<reference evidence="1" key="1">
    <citation type="journal article" date="2012" name="Mol. Phylogenet. Evol.">
        <title>Estimation of divergence times in cnidarian evolution based on mitochondrial protein-coding genes and the fossil record.</title>
        <authorList>
            <person name="Park E."/>
            <person name="Hwang D.S."/>
            <person name="Lee J.S."/>
            <person name="Song J.I."/>
            <person name="Seo T.K."/>
            <person name="Won Y.J."/>
        </authorList>
    </citation>
    <scope>NUCLEOTIDE SEQUENCE</scope>
</reference>
<keyword evidence="1" id="KW-0496">Mitochondrion</keyword>
<sequence length="120" mass="14275">MLIAYKRIILAQQLYNTIKKARITKNQYLLSFTIYKHPSNKEINNIIKSISNKIKEKPFLQIFIQANKKYYTLQPLTPIDLKKDNLKSLVTNLLKNKLSIFNNQYNFSTNTIILYYRLTK</sequence>
<dbReference type="AlphaFoldDB" id="G8DM02"/>
<dbReference type="EMBL" id="HQ694730">
    <property type="protein sequence ID" value="ADY15488.1"/>
    <property type="molecule type" value="Genomic_DNA"/>
</dbReference>
<dbReference type="RefSeq" id="YP_007516981.1">
    <property type="nucleotide sequence ID" value="NC_020459.1"/>
</dbReference>
<accession>G8DM02</accession>
<name>G8DM02_CHRQI</name>
<geneLocation type="mitochondrion" evidence="1"/>
<organism evidence="1">
    <name type="scientific">Chrysaora quinquecirrha</name>
    <name type="common">Sea nettle jellyfish</name>
    <name type="synonym">Dactylometra africana</name>
    <dbReference type="NCBI Taxonomy" id="6148"/>
    <lineage>
        <taxon>Eukaryota</taxon>
        <taxon>Metazoa</taxon>
        <taxon>Cnidaria</taxon>
        <taxon>Scyphozoa</taxon>
        <taxon>Semaeostomeae</taxon>
        <taxon>Pelagiidae</taxon>
        <taxon>Chrysaora</taxon>
    </lineage>
</organism>